<dbReference type="EMBL" id="KQ977771">
    <property type="protein sequence ID" value="KYN00010.1"/>
    <property type="molecule type" value="Genomic_DNA"/>
</dbReference>
<dbReference type="Proteomes" id="UP000078542">
    <property type="component" value="Unassembled WGS sequence"/>
</dbReference>
<dbReference type="AlphaFoldDB" id="A0A151IFV4"/>
<protein>
    <recommendedName>
        <fullName evidence="3">Protein TsetseEP domain-containing protein</fullName>
    </recommendedName>
</protein>
<sequence length="237" mass="26355">NVTDSSLSFERLVDIEETATKAVRYDLLSFEERMSQNLKVNLEGLKKEALGDIYNTINGTLEDVNLSIHKEKKEGKNVDECYYYAKNNLESKSTNAIAELEICIQNGYTAMEGPLAVVVDSIQMTEKLLISLNAMIPICNFTSSITEQASHKEACILRSLYITRNLLKRVARNSGEATTTATGTYAKTFINVKNCIIKNTVETSIFSMNIVNYTDNCVSNVLKNDPKTIIEPTSGDP</sequence>
<evidence type="ECO:0008006" key="3">
    <source>
        <dbReference type="Google" id="ProtNLM"/>
    </source>
</evidence>
<feature type="non-terminal residue" evidence="1">
    <location>
        <position position="1"/>
    </location>
</feature>
<gene>
    <name evidence="1" type="ORF">ALC62_09248</name>
</gene>
<proteinExistence type="predicted"/>
<reference evidence="1 2" key="1">
    <citation type="submission" date="2016-03" db="EMBL/GenBank/DDBJ databases">
        <title>Cyphomyrmex costatus WGS genome.</title>
        <authorList>
            <person name="Nygaard S."/>
            <person name="Hu H."/>
            <person name="Boomsma J."/>
            <person name="Zhang G."/>
        </authorList>
    </citation>
    <scope>NUCLEOTIDE SEQUENCE [LARGE SCALE GENOMIC DNA]</scope>
    <source>
        <strain evidence="1">MS0001</strain>
        <tissue evidence="1">Whole body</tissue>
    </source>
</reference>
<evidence type="ECO:0000313" key="2">
    <source>
        <dbReference type="Proteomes" id="UP000078542"/>
    </source>
</evidence>
<organism evidence="1 2">
    <name type="scientific">Cyphomyrmex costatus</name>
    <dbReference type="NCBI Taxonomy" id="456900"/>
    <lineage>
        <taxon>Eukaryota</taxon>
        <taxon>Metazoa</taxon>
        <taxon>Ecdysozoa</taxon>
        <taxon>Arthropoda</taxon>
        <taxon>Hexapoda</taxon>
        <taxon>Insecta</taxon>
        <taxon>Pterygota</taxon>
        <taxon>Neoptera</taxon>
        <taxon>Endopterygota</taxon>
        <taxon>Hymenoptera</taxon>
        <taxon>Apocrita</taxon>
        <taxon>Aculeata</taxon>
        <taxon>Formicoidea</taxon>
        <taxon>Formicidae</taxon>
        <taxon>Myrmicinae</taxon>
        <taxon>Cyphomyrmex</taxon>
    </lineage>
</organism>
<evidence type="ECO:0000313" key="1">
    <source>
        <dbReference type="EMBL" id="KYN00010.1"/>
    </source>
</evidence>
<accession>A0A151IFV4</accession>
<name>A0A151IFV4_9HYME</name>
<keyword evidence="2" id="KW-1185">Reference proteome</keyword>